<dbReference type="GO" id="GO:0005524">
    <property type="term" value="F:ATP binding"/>
    <property type="evidence" value="ECO:0007669"/>
    <property type="project" value="UniProtKB-KW"/>
</dbReference>
<organism evidence="11 12">
    <name type="scientific">Lujinxingia litoralis</name>
    <dbReference type="NCBI Taxonomy" id="2211119"/>
    <lineage>
        <taxon>Bacteria</taxon>
        <taxon>Deltaproteobacteria</taxon>
        <taxon>Bradymonadales</taxon>
        <taxon>Lujinxingiaceae</taxon>
        <taxon>Lujinxingia</taxon>
    </lineage>
</organism>
<keyword evidence="11" id="KW-0540">Nuclease</keyword>
<dbReference type="Pfam" id="PF22590">
    <property type="entry name" value="Cas3-like_C_2"/>
    <property type="match status" value="1"/>
</dbReference>
<keyword evidence="12" id="KW-1185">Reference proteome</keyword>
<dbReference type="GO" id="GO:0046872">
    <property type="term" value="F:metal ion binding"/>
    <property type="evidence" value="ECO:0007669"/>
    <property type="project" value="UniProtKB-KW"/>
</dbReference>
<evidence type="ECO:0000256" key="8">
    <source>
        <dbReference type="ARBA" id="ARBA00023118"/>
    </source>
</evidence>
<comment type="similarity">
    <text evidence="2">In the central section; belongs to the CRISPR-associated helicase Cas3 family.</text>
</comment>
<dbReference type="SUPFAM" id="SSF52540">
    <property type="entry name" value="P-loop containing nucleoside triphosphate hydrolases"/>
    <property type="match status" value="1"/>
</dbReference>
<dbReference type="PROSITE" id="PS51643">
    <property type="entry name" value="HD_CAS3"/>
    <property type="match status" value="1"/>
</dbReference>
<dbReference type="SMART" id="SM00490">
    <property type="entry name" value="HELICc"/>
    <property type="match status" value="1"/>
</dbReference>
<name>A0A328C783_9DELT</name>
<dbReference type="InterPro" id="IPR001650">
    <property type="entry name" value="Helicase_C-like"/>
</dbReference>
<evidence type="ECO:0000256" key="9">
    <source>
        <dbReference type="ARBA" id="ARBA00038437"/>
    </source>
</evidence>
<dbReference type="GO" id="GO:0005829">
    <property type="term" value="C:cytosol"/>
    <property type="evidence" value="ECO:0007669"/>
    <property type="project" value="TreeGrafter"/>
</dbReference>
<evidence type="ECO:0000256" key="2">
    <source>
        <dbReference type="ARBA" id="ARBA00009046"/>
    </source>
</evidence>
<evidence type="ECO:0000256" key="6">
    <source>
        <dbReference type="ARBA" id="ARBA00022806"/>
    </source>
</evidence>
<dbReference type="SUPFAM" id="SSF109604">
    <property type="entry name" value="HD-domain/PDEase-like"/>
    <property type="match status" value="1"/>
</dbReference>
<reference evidence="11 12" key="1">
    <citation type="submission" date="2018-05" db="EMBL/GenBank/DDBJ databases">
        <title>Lujinxingia marina gen. nov. sp. nov., a new facultative anaerobic member of the class Deltaproteobacteria, and proposal of Lujinxingaceae fam. nov.</title>
        <authorList>
            <person name="Li C.-M."/>
        </authorList>
    </citation>
    <scope>NUCLEOTIDE SEQUENCE [LARGE SCALE GENOMIC DNA]</scope>
    <source>
        <strain evidence="11 12">B210</strain>
    </source>
</reference>
<comment type="similarity">
    <text evidence="1">In the N-terminal section; belongs to the CRISPR-associated nuclease Cas3-HD family.</text>
</comment>
<keyword evidence="6" id="KW-0347">Helicase</keyword>
<evidence type="ECO:0000259" key="10">
    <source>
        <dbReference type="PROSITE" id="PS51643"/>
    </source>
</evidence>
<dbReference type="Pfam" id="PF18019">
    <property type="entry name" value="Cas3_HD"/>
    <property type="match status" value="1"/>
</dbReference>
<dbReference type="GO" id="GO:0003724">
    <property type="term" value="F:RNA helicase activity"/>
    <property type="evidence" value="ECO:0007669"/>
    <property type="project" value="TreeGrafter"/>
</dbReference>
<dbReference type="Gene3D" id="1.10.3210.30">
    <property type="match status" value="1"/>
</dbReference>
<gene>
    <name evidence="11" type="ORF">DL240_14280</name>
</gene>
<dbReference type="InterPro" id="IPR038257">
    <property type="entry name" value="CRISPR-assoc_Cas3_HD_sf"/>
</dbReference>
<sequence>MQDDSEGSMGYVDFFQALTGAVPYPYQCALSEGGWPDLVDVPTGLGKTAAIGVAWLYRRSLGEADTPRRLVWCLPMRSLVEQTHAAFSAWVEKAAEHFEQVPTVNMLMGGNQELDWAQEPERDAVIIGTQDMLLSRALMRGYGMSRYAWPMHYAWLHNDALWVFDETQLMGVSVPTSAQLQGFRDRLGTARPTHSIWMSATLSARDLHTVDHRPGDEGWRTHRLGSLDEAHDAVRQRTGATKALHKAPPTLTRDVTKNGEGLEELAAAILDAHIDDSLTLVVLNRVSRAQMLFEELQKVAGDVPVTLLHSRFRAAERGEHARALQAPGGRIIVATQVIEAGVDISARTLFSELAPWPSFVQRVGRCNRYGEFDDARVFWIDLRAENEKDGDVLLPYTFEELNGARTILSSLDDVGPERVRAIDWQPPQTIYPVLRRRDLLELFDTTADLSGNDLDVSRYIREGNDTDVSFFWRALQGEPPHAELPEPRAEELCRVAIGPAKDFATKDKKKSEAWRFDPLGERWVKVTKLAPPRPGEVLLVDSATGGYDPQRGFIGLPKGKFEPVPELRLADEASAVARMNDDPRTYTGAWQSLAEHSADVVAQAEQVAEAFELPERWQRWLLEAARWHDVGKSHPVFQQMLLTPAAGSQEPPADPDILWAKSAHRRGRYQRKYFRHELASALAFLAEHPPGRDTNAVAYMIAAHHGKVRLSLRSLPAEDAPEDGRLFARGVHQGDALPVIPLDEATTLGPFTLDLSPMRLGQGSWLERCLDLRDAPELGPFCLAWLESLLRLADQRASALATQEAR</sequence>
<dbReference type="GO" id="GO:0003676">
    <property type="term" value="F:nucleic acid binding"/>
    <property type="evidence" value="ECO:0007669"/>
    <property type="project" value="InterPro"/>
</dbReference>
<dbReference type="NCBIfam" id="TIGR01596">
    <property type="entry name" value="cas3_HD"/>
    <property type="match status" value="1"/>
</dbReference>
<evidence type="ECO:0000313" key="11">
    <source>
        <dbReference type="EMBL" id="RAL21287.1"/>
    </source>
</evidence>
<dbReference type="Proteomes" id="UP000249169">
    <property type="component" value="Unassembled WGS sequence"/>
</dbReference>
<protein>
    <submittedName>
        <fullName evidence="11">CRISPR-associated endonuclease Cas3</fullName>
    </submittedName>
</protein>
<dbReference type="PANTHER" id="PTHR47959:SF16">
    <property type="entry name" value="CRISPR-ASSOCIATED NUCLEASE_HELICASE CAS3-RELATED"/>
    <property type="match status" value="1"/>
</dbReference>
<dbReference type="InterPro" id="IPR006483">
    <property type="entry name" value="CRISPR-assoc_Cas3_HD"/>
</dbReference>
<dbReference type="InterPro" id="IPR054712">
    <property type="entry name" value="Cas3-like_dom"/>
</dbReference>
<evidence type="ECO:0000256" key="4">
    <source>
        <dbReference type="ARBA" id="ARBA00022741"/>
    </source>
</evidence>
<evidence type="ECO:0000256" key="1">
    <source>
        <dbReference type="ARBA" id="ARBA00006847"/>
    </source>
</evidence>
<keyword evidence="7" id="KW-0067">ATP-binding</keyword>
<dbReference type="PANTHER" id="PTHR47959">
    <property type="entry name" value="ATP-DEPENDENT RNA HELICASE RHLE-RELATED"/>
    <property type="match status" value="1"/>
</dbReference>
<keyword evidence="8" id="KW-0051">Antiviral defense</keyword>
<accession>A0A328C783</accession>
<keyword evidence="5" id="KW-0378">Hydrolase</keyword>
<dbReference type="GO" id="GO:0004519">
    <property type="term" value="F:endonuclease activity"/>
    <property type="evidence" value="ECO:0007669"/>
    <property type="project" value="UniProtKB-KW"/>
</dbReference>
<dbReference type="GO" id="GO:0051607">
    <property type="term" value="P:defense response to virus"/>
    <property type="evidence" value="ECO:0007669"/>
    <property type="project" value="UniProtKB-KW"/>
</dbReference>
<feature type="domain" description="HD Cas3-type" evidence="10">
    <location>
        <begin position="586"/>
        <end position="797"/>
    </location>
</feature>
<proteinExistence type="inferred from homology"/>
<dbReference type="AlphaFoldDB" id="A0A328C783"/>
<keyword evidence="3" id="KW-0479">Metal-binding</keyword>
<evidence type="ECO:0000256" key="5">
    <source>
        <dbReference type="ARBA" id="ARBA00022801"/>
    </source>
</evidence>
<dbReference type="InterPro" id="IPR011545">
    <property type="entry name" value="DEAD/DEAH_box_helicase_dom"/>
</dbReference>
<keyword evidence="11" id="KW-0255">Endonuclease</keyword>
<dbReference type="Gene3D" id="3.40.50.300">
    <property type="entry name" value="P-loop containing nucleotide triphosphate hydrolases"/>
    <property type="match status" value="2"/>
</dbReference>
<dbReference type="InterPro" id="IPR027417">
    <property type="entry name" value="P-loop_NTPase"/>
</dbReference>
<comment type="caution">
    <text evidence="11">The sequence shown here is derived from an EMBL/GenBank/DDBJ whole genome shotgun (WGS) entry which is preliminary data.</text>
</comment>
<dbReference type="Pfam" id="PF00270">
    <property type="entry name" value="DEAD"/>
    <property type="match status" value="1"/>
</dbReference>
<dbReference type="EMBL" id="QHKO01000006">
    <property type="protein sequence ID" value="RAL21287.1"/>
    <property type="molecule type" value="Genomic_DNA"/>
</dbReference>
<dbReference type="GO" id="GO:0016787">
    <property type="term" value="F:hydrolase activity"/>
    <property type="evidence" value="ECO:0007669"/>
    <property type="project" value="UniProtKB-KW"/>
</dbReference>
<keyword evidence="4" id="KW-0547">Nucleotide-binding</keyword>
<dbReference type="InterPro" id="IPR050079">
    <property type="entry name" value="DEAD_box_RNA_helicase"/>
</dbReference>
<evidence type="ECO:0000256" key="3">
    <source>
        <dbReference type="ARBA" id="ARBA00022723"/>
    </source>
</evidence>
<evidence type="ECO:0000313" key="12">
    <source>
        <dbReference type="Proteomes" id="UP000249169"/>
    </source>
</evidence>
<evidence type="ECO:0000256" key="7">
    <source>
        <dbReference type="ARBA" id="ARBA00022840"/>
    </source>
</evidence>
<comment type="similarity">
    <text evidence="9">Belongs to the DEAD box helicase family.</text>
</comment>